<feature type="chain" id="PRO_5009138359" description="Phosphoribosylamine--glycine ligase" evidence="1">
    <location>
        <begin position="26"/>
        <end position="94"/>
    </location>
</feature>
<accession>A0A1E3VM05</accession>
<sequence>MMLRPFLVPLALVSLAIAVPGCASRSDIEAGRLAKEDAASAEDDAQCRRTNAEPGEAAYEACRQERATKRAARAEIDYQKARDFDRVLGGLNEF</sequence>
<protein>
    <recommendedName>
        <fullName evidence="4">Phosphoribosylamine--glycine ligase</fullName>
    </recommendedName>
</protein>
<dbReference type="AlphaFoldDB" id="A0A1E3VM05"/>
<comment type="caution">
    <text evidence="2">The sequence shown here is derived from an EMBL/GenBank/DDBJ whole genome shotgun (WGS) entry which is preliminary data.</text>
</comment>
<proteinExistence type="predicted"/>
<gene>
    <name evidence="2" type="ORF">AUC70_07875</name>
</gene>
<organism evidence="2 3">
    <name type="scientific">Methyloceanibacter stevinii</name>
    <dbReference type="NCBI Taxonomy" id="1774970"/>
    <lineage>
        <taxon>Bacteria</taxon>
        <taxon>Pseudomonadati</taxon>
        <taxon>Pseudomonadota</taxon>
        <taxon>Alphaproteobacteria</taxon>
        <taxon>Hyphomicrobiales</taxon>
        <taxon>Hyphomicrobiaceae</taxon>
        <taxon>Methyloceanibacter</taxon>
    </lineage>
</organism>
<dbReference type="RefSeq" id="WP_069444905.1">
    <property type="nucleotide sequence ID" value="NZ_LPWE01000012.1"/>
</dbReference>
<dbReference type="Proteomes" id="UP000094172">
    <property type="component" value="Unassembled WGS sequence"/>
</dbReference>
<feature type="signal peptide" evidence="1">
    <location>
        <begin position="1"/>
        <end position="25"/>
    </location>
</feature>
<reference evidence="2 3" key="1">
    <citation type="journal article" date="2016" name="Environ. Microbiol.">
        <title>New Methyloceanibacter diversity from North Sea sediments includes methanotroph containing solely the soluble methane monooxygenase.</title>
        <authorList>
            <person name="Vekeman B."/>
            <person name="Kerckhof F.M."/>
            <person name="Cremers G."/>
            <person name="de Vos P."/>
            <person name="Vandamme P."/>
            <person name="Boon N."/>
            <person name="Op den Camp H.J."/>
            <person name="Heylen K."/>
        </authorList>
    </citation>
    <scope>NUCLEOTIDE SEQUENCE [LARGE SCALE GENOMIC DNA]</scope>
    <source>
        <strain evidence="2 3">R-67176</strain>
    </source>
</reference>
<evidence type="ECO:0000313" key="3">
    <source>
        <dbReference type="Proteomes" id="UP000094172"/>
    </source>
</evidence>
<name>A0A1E3VM05_9HYPH</name>
<evidence type="ECO:0000256" key="1">
    <source>
        <dbReference type="SAM" id="SignalP"/>
    </source>
</evidence>
<keyword evidence="1" id="KW-0732">Signal</keyword>
<dbReference type="EMBL" id="LPWE01000012">
    <property type="protein sequence ID" value="ODR94547.1"/>
    <property type="molecule type" value="Genomic_DNA"/>
</dbReference>
<evidence type="ECO:0000313" key="2">
    <source>
        <dbReference type="EMBL" id="ODR94547.1"/>
    </source>
</evidence>
<keyword evidence="3" id="KW-1185">Reference proteome</keyword>
<evidence type="ECO:0008006" key="4">
    <source>
        <dbReference type="Google" id="ProtNLM"/>
    </source>
</evidence>